<accession>A0ABV8TG41</accession>
<dbReference type="EMBL" id="JBHSDP010000015">
    <property type="protein sequence ID" value="MFC4329640.1"/>
    <property type="molecule type" value="Genomic_DNA"/>
</dbReference>
<proteinExistence type="predicted"/>
<evidence type="ECO:0000313" key="1">
    <source>
        <dbReference type="EMBL" id="MFC4329640.1"/>
    </source>
</evidence>
<organism evidence="1 2">
    <name type="scientific">Streptomyces andamanensis</name>
    <dbReference type="NCBI Taxonomy" id="1565035"/>
    <lineage>
        <taxon>Bacteria</taxon>
        <taxon>Bacillati</taxon>
        <taxon>Actinomycetota</taxon>
        <taxon>Actinomycetes</taxon>
        <taxon>Kitasatosporales</taxon>
        <taxon>Streptomycetaceae</taxon>
        <taxon>Streptomyces</taxon>
    </lineage>
</organism>
<protein>
    <submittedName>
        <fullName evidence="1">Uncharacterized protein</fullName>
    </submittedName>
</protein>
<name>A0ABV8TG41_9ACTN</name>
<sequence>MQRLEGNPIDGHSNRFTSGTAALTNTLAAALPSGTVQLVTLVTAIRATPPA</sequence>
<keyword evidence="2" id="KW-1185">Reference proteome</keyword>
<reference evidence="2" key="1">
    <citation type="journal article" date="2019" name="Int. J. Syst. Evol. Microbiol.">
        <title>The Global Catalogue of Microorganisms (GCM) 10K type strain sequencing project: providing services to taxonomists for standard genome sequencing and annotation.</title>
        <authorList>
            <consortium name="The Broad Institute Genomics Platform"/>
            <consortium name="The Broad Institute Genome Sequencing Center for Infectious Disease"/>
            <person name="Wu L."/>
            <person name="Ma J."/>
        </authorList>
    </citation>
    <scope>NUCLEOTIDE SEQUENCE [LARGE SCALE GENOMIC DNA]</scope>
    <source>
        <strain evidence="2">PCU 347</strain>
    </source>
</reference>
<comment type="caution">
    <text evidence="1">The sequence shown here is derived from an EMBL/GenBank/DDBJ whole genome shotgun (WGS) entry which is preliminary data.</text>
</comment>
<gene>
    <name evidence="1" type="ORF">ACFPC0_17915</name>
</gene>
<dbReference type="RefSeq" id="WP_381740184.1">
    <property type="nucleotide sequence ID" value="NZ_JBHSDP010000015.1"/>
</dbReference>
<dbReference type="Proteomes" id="UP001595824">
    <property type="component" value="Unassembled WGS sequence"/>
</dbReference>
<evidence type="ECO:0000313" key="2">
    <source>
        <dbReference type="Proteomes" id="UP001595824"/>
    </source>
</evidence>